<keyword evidence="3 9" id="KW-0812">Transmembrane</keyword>
<evidence type="ECO:0000313" key="11">
    <source>
        <dbReference type="Proteomes" id="UP001497522"/>
    </source>
</evidence>
<evidence type="ECO:0008006" key="12">
    <source>
        <dbReference type="Google" id="ProtNLM"/>
    </source>
</evidence>
<evidence type="ECO:0000256" key="6">
    <source>
        <dbReference type="ARBA" id="ARBA00023002"/>
    </source>
</evidence>
<sequence length="890" mass="103445">MELIQGQVITWRSLALVVTTLVLVAIFHNVCSLIMYFWWTPRRLRGIMEKQGWKGPKTFHILAGNMHEIRKFCDEELLKDLGIRNFDIESRILPQYALYSQKYGDKFFYSRGPKFRIVVTDPNLVKEILTNKFYYKEPTTILTRLAFFGKGLFTMNGKNWAERRQIMEHAFHHEALKGMVDKMVKATTLVLDTWEQKVRNAGGSTQLDINNDMKTITSHVISHTTFGNNYKEGEQMFQQMEALVRIIAELFTNPFFFLPGFRFFPTTRNRSFYKLIHQNEKILEQVIRIRQKQARTNEIFCAKDILDLMMSTNCNNDKRKVLNGTTCQLNIQNLVDECKTLFLAGYATTSLFLTWTMLLLAEYPEWQERARIEIWEVCGFNNDMDVTKLNQMKIVGMILNEVHRLFPILPQLTRMASKDMQLKDIFVPKGLILEIPVLHMHHDPQLWGENVMEFDPNRFAKGVSKACQHQQSFIPFSFGPRNCLGQNFSLMESKVKQGWKGPKTFHMLAGNMHEIIKFCDEESSKDLALRNFDTGSRILPQYVLYSQKYGDKFFYSYGPIFKIVVTDPNLVKEILTNKLYYKESLNIMIKLAFFGKGLFTLNGRNWVERRQIMEPSFHHEALKGMVNTMVKATTLVLDTWEKKIQDAGGSTQLEINNDMGIITSSVISHTTFGNNYKEGQQMFEHMEALVQLFIKAFANPFFFLPGYRFFPTPTEYPEWQERARAEIREVYNFNNDIDATKLNQMKIVGMILNEVHRLFPILPQLTRVASKDMQLGDIFVPKGLVLEILVFHMHHDPKLWGENVMGFDPNRFAKGVSKACQHQQSFMPFSCGPRYCLGQNFSLMESKVVVASVLSRFKLSVSPSYKHCPKNLFLHSPKFGVQLIIKKHDT</sequence>
<keyword evidence="6" id="KW-0560">Oxidoreductase</keyword>
<dbReference type="InterPro" id="IPR001128">
    <property type="entry name" value="Cyt_P450"/>
</dbReference>
<evidence type="ECO:0000256" key="7">
    <source>
        <dbReference type="ARBA" id="ARBA00023004"/>
    </source>
</evidence>
<dbReference type="Proteomes" id="UP001497522">
    <property type="component" value="Chromosome 11"/>
</dbReference>
<dbReference type="PRINTS" id="PR00385">
    <property type="entry name" value="P450"/>
</dbReference>
<evidence type="ECO:0000256" key="8">
    <source>
        <dbReference type="ARBA" id="ARBA00023136"/>
    </source>
</evidence>
<dbReference type="PRINTS" id="PR00463">
    <property type="entry name" value="EP450I"/>
</dbReference>
<reference evidence="10" key="1">
    <citation type="submission" date="2024-03" db="EMBL/GenBank/DDBJ databases">
        <authorList>
            <consortium name="ELIXIR-Norway"/>
            <consortium name="Elixir Norway"/>
        </authorList>
    </citation>
    <scope>NUCLEOTIDE SEQUENCE</scope>
</reference>
<organism evidence="10 11">
    <name type="scientific">Sphagnum jensenii</name>
    <dbReference type="NCBI Taxonomy" id="128206"/>
    <lineage>
        <taxon>Eukaryota</taxon>
        <taxon>Viridiplantae</taxon>
        <taxon>Streptophyta</taxon>
        <taxon>Embryophyta</taxon>
        <taxon>Bryophyta</taxon>
        <taxon>Sphagnophytina</taxon>
        <taxon>Sphagnopsida</taxon>
        <taxon>Sphagnales</taxon>
        <taxon>Sphagnaceae</taxon>
        <taxon>Sphagnum</taxon>
    </lineage>
</organism>
<protein>
    <recommendedName>
        <fullName evidence="12">Cytochrome P450</fullName>
    </recommendedName>
</protein>
<keyword evidence="11" id="KW-1185">Reference proteome</keyword>
<gene>
    <name evidence="10" type="ORF">CSSPJE1EN2_LOCUS3106</name>
</gene>
<feature type="transmembrane region" description="Helical" evidence="9">
    <location>
        <begin position="14"/>
        <end position="39"/>
    </location>
</feature>
<evidence type="ECO:0000256" key="2">
    <source>
        <dbReference type="ARBA" id="ARBA00022617"/>
    </source>
</evidence>
<name>A0ABP1ACF0_9BRYO</name>
<dbReference type="InterPro" id="IPR002401">
    <property type="entry name" value="Cyt_P450_E_grp-I"/>
</dbReference>
<evidence type="ECO:0000256" key="4">
    <source>
        <dbReference type="ARBA" id="ARBA00022723"/>
    </source>
</evidence>
<proteinExistence type="predicted"/>
<evidence type="ECO:0000256" key="9">
    <source>
        <dbReference type="SAM" id="Phobius"/>
    </source>
</evidence>
<evidence type="ECO:0000256" key="5">
    <source>
        <dbReference type="ARBA" id="ARBA00022989"/>
    </source>
</evidence>
<dbReference type="EMBL" id="OZ023712">
    <property type="protein sequence ID" value="CAK9860111.1"/>
    <property type="molecule type" value="Genomic_DNA"/>
</dbReference>
<dbReference type="PANTHER" id="PTHR24282:SF211">
    <property type="entry name" value="CYTOCHROME P450-RELATED"/>
    <property type="match status" value="1"/>
</dbReference>
<comment type="subcellular location">
    <subcellularLocation>
        <location evidence="1">Membrane</location>
    </subcellularLocation>
</comment>
<evidence type="ECO:0000256" key="3">
    <source>
        <dbReference type="ARBA" id="ARBA00022692"/>
    </source>
</evidence>
<keyword evidence="8 9" id="KW-0472">Membrane</keyword>
<dbReference type="Pfam" id="PF00067">
    <property type="entry name" value="p450"/>
    <property type="match status" value="3"/>
</dbReference>
<keyword evidence="5 9" id="KW-1133">Transmembrane helix</keyword>
<keyword evidence="7" id="KW-0408">Iron</keyword>
<dbReference type="Gene3D" id="1.10.630.10">
    <property type="entry name" value="Cytochrome P450"/>
    <property type="match status" value="3"/>
</dbReference>
<dbReference type="PANTHER" id="PTHR24282">
    <property type="entry name" value="CYTOCHROME P450 FAMILY MEMBER"/>
    <property type="match status" value="1"/>
</dbReference>
<keyword evidence="4" id="KW-0479">Metal-binding</keyword>
<dbReference type="InterPro" id="IPR050665">
    <property type="entry name" value="Cytochrome_P450_Monooxygen"/>
</dbReference>
<dbReference type="InterPro" id="IPR017972">
    <property type="entry name" value="Cyt_P450_CS"/>
</dbReference>
<dbReference type="PROSITE" id="PS00086">
    <property type="entry name" value="CYTOCHROME_P450"/>
    <property type="match status" value="2"/>
</dbReference>
<evidence type="ECO:0000313" key="10">
    <source>
        <dbReference type="EMBL" id="CAK9860111.1"/>
    </source>
</evidence>
<evidence type="ECO:0000256" key="1">
    <source>
        <dbReference type="ARBA" id="ARBA00004370"/>
    </source>
</evidence>
<dbReference type="InterPro" id="IPR036396">
    <property type="entry name" value="Cyt_P450_sf"/>
</dbReference>
<dbReference type="SUPFAM" id="SSF48264">
    <property type="entry name" value="Cytochrome P450"/>
    <property type="match status" value="2"/>
</dbReference>
<accession>A0ABP1ACF0</accession>
<keyword evidence="2" id="KW-0349">Heme</keyword>